<evidence type="ECO:0000313" key="16">
    <source>
        <dbReference type="Proteomes" id="UP001148482"/>
    </source>
</evidence>
<evidence type="ECO:0000256" key="10">
    <source>
        <dbReference type="ARBA" id="ARBA00023004"/>
    </source>
</evidence>
<dbReference type="PROSITE" id="PS51384">
    <property type="entry name" value="FAD_FR"/>
    <property type="match status" value="1"/>
</dbReference>
<keyword evidence="3" id="KW-0285">Flavoprotein</keyword>
<comment type="caution">
    <text evidence="15">The sequence shown here is derived from an EMBL/GenBank/DDBJ whole genome shotgun (WGS) entry which is preliminary data.</text>
</comment>
<dbReference type="EMBL" id="JAPJDA010000011">
    <property type="protein sequence ID" value="MCX2838119.1"/>
    <property type="molecule type" value="Genomic_DNA"/>
</dbReference>
<keyword evidence="6" id="KW-0479">Metal-binding</keyword>
<reference evidence="15" key="1">
    <citation type="submission" date="2022-11" db="EMBL/GenBank/DDBJ databases">
        <title>Salinimicrobium profundisediminis sp. nov., isolated from deep-sea sediment of the Mariana Trench.</title>
        <authorList>
            <person name="Fu H."/>
        </authorList>
    </citation>
    <scope>NUCLEOTIDE SEQUENCE</scope>
    <source>
        <strain evidence="15">MT39</strain>
    </source>
</reference>
<keyword evidence="7" id="KW-0274">FAD</keyword>
<keyword evidence="11" id="KW-0411">Iron-sulfur</keyword>
<feature type="domain" description="FAD-binding FR-type" evidence="14">
    <location>
        <begin position="222"/>
        <end position="323"/>
    </location>
</feature>
<evidence type="ECO:0000256" key="12">
    <source>
        <dbReference type="ARBA" id="ARBA00023136"/>
    </source>
</evidence>
<proteinExistence type="predicted"/>
<evidence type="ECO:0000256" key="3">
    <source>
        <dbReference type="ARBA" id="ARBA00022630"/>
    </source>
</evidence>
<comment type="cofactor">
    <cofactor evidence="1">
        <name>FAD</name>
        <dbReference type="ChEBI" id="CHEBI:57692"/>
    </cofactor>
</comment>
<dbReference type="RefSeq" id="WP_266069376.1">
    <property type="nucleotide sequence ID" value="NZ_JAPJDA010000011.1"/>
</dbReference>
<keyword evidence="12 13" id="KW-0472">Membrane</keyword>
<dbReference type="CDD" id="cd06198">
    <property type="entry name" value="FNR_like_3"/>
    <property type="match status" value="1"/>
</dbReference>
<dbReference type="AlphaFoldDB" id="A0A9X3CYR8"/>
<evidence type="ECO:0000256" key="9">
    <source>
        <dbReference type="ARBA" id="ARBA00023002"/>
    </source>
</evidence>
<dbReference type="PANTHER" id="PTHR47354:SF8">
    <property type="entry name" value="1,2-PHENYLACETYL-COA EPOXIDASE, SUBUNIT E"/>
    <property type="match status" value="1"/>
</dbReference>
<accession>A0A9X3CYR8</accession>
<dbReference type="SUPFAM" id="SSF52343">
    <property type="entry name" value="Ferredoxin reductase-like, C-terminal NADP-linked domain"/>
    <property type="match status" value="1"/>
</dbReference>
<dbReference type="InterPro" id="IPR013130">
    <property type="entry name" value="Fe3_Rdtase_TM_dom"/>
</dbReference>
<dbReference type="Gene3D" id="2.40.30.10">
    <property type="entry name" value="Translation factors"/>
    <property type="match status" value="1"/>
</dbReference>
<protein>
    <submittedName>
        <fullName evidence="15">Ferric reductase-like transmembrane domain-containing protein</fullName>
    </submittedName>
</protein>
<comment type="subcellular location">
    <subcellularLocation>
        <location evidence="2">Membrane</location>
        <topology evidence="2">Multi-pass membrane protein</topology>
    </subcellularLocation>
</comment>
<dbReference type="Gene3D" id="3.40.50.80">
    <property type="entry name" value="Nucleotide-binding domain of ferredoxin-NADP reductase (FNR) module"/>
    <property type="match status" value="1"/>
</dbReference>
<dbReference type="GO" id="GO:0051537">
    <property type="term" value="F:2 iron, 2 sulfur cluster binding"/>
    <property type="evidence" value="ECO:0007669"/>
    <property type="project" value="UniProtKB-KW"/>
</dbReference>
<dbReference type="GO" id="GO:0050660">
    <property type="term" value="F:flavin adenine dinucleotide binding"/>
    <property type="evidence" value="ECO:0007669"/>
    <property type="project" value="TreeGrafter"/>
</dbReference>
<dbReference type="InterPro" id="IPR050415">
    <property type="entry name" value="MRET"/>
</dbReference>
<dbReference type="Pfam" id="PF01794">
    <property type="entry name" value="Ferric_reduct"/>
    <property type="match status" value="1"/>
</dbReference>
<gene>
    <name evidence="15" type="ORF">OQ279_08120</name>
</gene>
<evidence type="ECO:0000256" key="8">
    <source>
        <dbReference type="ARBA" id="ARBA00022989"/>
    </source>
</evidence>
<feature type="transmembrane region" description="Helical" evidence="13">
    <location>
        <begin position="196"/>
        <end position="213"/>
    </location>
</feature>
<dbReference type="SUPFAM" id="SSF63380">
    <property type="entry name" value="Riboflavin synthase domain-like"/>
    <property type="match status" value="1"/>
</dbReference>
<dbReference type="GO" id="GO:0016491">
    <property type="term" value="F:oxidoreductase activity"/>
    <property type="evidence" value="ECO:0007669"/>
    <property type="project" value="UniProtKB-KW"/>
</dbReference>
<evidence type="ECO:0000256" key="11">
    <source>
        <dbReference type="ARBA" id="ARBA00023014"/>
    </source>
</evidence>
<evidence type="ECO:0000259" key="14">
    <source>
        <dbReference type="PROSITE" id="PS51384"/>
    </source>
</evidence>
<evidence type="ECO:0000256" key="1">
    <source>
        <dbReference type="ARBA" id="ARBA00001974"/>
    </source>
</evidence>
<keyword evidence="8 13" id="KW-1133">Transmembrane helix</keyword>
<evidence type="ECO:0000313" key="15">
    <source>
        <dbReference type="EMBL" id="MCX2838119.1"/>
    </source>
</evidence>
<dbReference type="Pfam" id="PF08022">
    <property type="entry name" value="FAD_binding_8"/>
    <property type="match status" value="1"/>
</dbReference>
<organism evidence="15 16">
    <name type="scientific">Salinimicrobium profundisediminis</name>
    <dbReference type="NCBI Taxonomy" id="2994553"/>
    <lineage>
        <taxon>Bacteria</taxon>
        <taxon>Pseudomonadati</taxon>
        <taxon>Bacteroidota</taxon>
        <taxon>Flavobacteriia</taxon>
        <taxon>Flavobacteriales</taxon>
        <taxon>Flavobacteriaceae</taxon>
        <taxon>Salinimicrobium</taxon>
    </lineage>
</organism>
<dbReference type="GO" id="GO:0016020">
    <property type="term" value="C:membrane"/>
    <property type="evidence" value="ECO:0007669"/>
    <property type="project" value="UniProtKB-SubCell"/>
</dbReference>
<feature type="transmembrane region" description="Helical" evidence="13">
    <location>
        <begin position="21"/>
        <end position="39"/>
    </location>
</feature>
<evidence type="ECO:0000256" key="2">
    <source>
        <dbReference type="ARBA" id="ARBA00004141"/>
    </source>
</evidence>
<evidence type="ECO:0000256" key="5">
    <source>
        <dbReference type="ARBA" id="ARBA00022714"/>
    </source>
</evidence>
<evidence type="ECO:0000256" key="4">
    <source>
        <dbReference type="ARBA" id="ARBA00022692"/>
    </source>
</evidence>
<dbReference type="InterPro" id="IPR039261">
    <property type="entry name" value="FNR_nucleotide-bd"/>
</dbReference>
<keyword evidence="9" id="KW-0560">Oxidoreductase</keyword>
<feature type="transmembrane region" description="Helical" evidence="13">
    <location>
        <begin position="140"/>
        <end position="159"/>
    </location>
</feature>
<feature type="transmembrane region" description="Helical" evidence="13">
    <location>
        <begin position="171"/>
        <end position="190"/>
    </location>
</feature>
<keyword evidence="5" id="KW-0001">2Fe-2S</keyword>
<keyword evidence="16" id="KW-1185">Reference proteome</keyword>
<dbReference type="GO" id="GO:0046872">
    <property type="term" value="F:metal ion binding"/>
    <property type="evidence" value="ECO:0007669"/>
    <property type="project" value="UniProtKB-KW"/>
</dbReference>
<name>A0A9X3CYR8_9FLAO</name>
<feature type="transmembrane region" description="Helical" evidence="13">
    <location>
        <begin position="59"/>
        <end position="80"/>
    </location>
</feature>
<dbReference type="InterPro" id="IPR001433">
    <property type="entry name" value="OxRdtase_FAD/NAD-bd"/>
</dbReference>
<keyword evidence="10" id="KW-0408">Iron</keyword>
<dbReference type="PANTHER" id="PTHR47354">
    <property type="entry name" value="NADH OXIDOREDUCTASE HCR"/>
    <property type="match status" value="1"/>
</dbReference>
<dbReference type="InterPro" id="IPR017938">
    <property type="entry name" value="Riboflavin_synthase-like_b-brl"/>
</dbReference>
<dbReference type="InterPro" id="IPR017927">
    <property type="entry name" value="FAD-bd_FR_type"/>
</dbReference>
<dbReference type="Proteomes" id="UP001148482">
    <property type="component" value="Unassembled WGS sequence"/>
</dbReference>
<dbReference type="InterPro" id="IPR013112">
    <property type="entry name" value="FAD-bd_8"/>
</dbReference>
<evidence type="ECO:0000256" key="13">
    <source>
        <dbReference type="SAM" id="Phobius"/>
    </source>
</evidence>
<evidence type="ECO:0000256" key="7">
    <source>
        <dbReference type="ARBA" id="ARBA00022827"/>
    </source>
</evidence>
<dbReference type="Pfam" id="PF00175">
    <property type="entry name" value="NAD_binding_1"/>
    <property type="match status" value="1"/>
</dbReference>
<keyword evidence="4 13" id="KW-0812">Transmembrane</keyword>
<feature type="transmembrane region" description="Helical" evidence="13">
    <location>
        <begin position="101"/>
        <end position="120"/>
    </location>
</feature>
<evidence type="ECO:0000256" key="6">
    <source>
        <dbReference type="ARBA" id="ARBA00022723"/>
    </source>
</evidence>
<sequence length="446" mass="51038">MLSYNLTTSPGTNRLTGKHPGAIIFWGIALLVIPLWMLSYPETTVKHNATPFLVYASQLFSLTGFALLALSLILTCRLTFLENWFGGLDKVYKMHRTTGKFAFFLILAHPIFLALRWIPTDVSKALWYLFPLHRRMEIDLGSWSLWGMILLVIFTLVVKIPYDKWKISHKFMGFFFILGVAHIFFQGIFFSENPALGIYMGLLSVGGISAWLYKSVLFDLVKKKSLYSVTGVRYLNNYIVEIELQPKKKKDTHFRPGQFYFFSFLSEDISAESHPFTICDHSRDGKISIMVKSLGDYTHRLYALIKPNTPALLEGPYGRFNFKTASKQQVWLGGGVGIAPFLSWANYLLSHPDDPLSVKLYYCVQNAAAATHISTFQALEKKMPHFHVEVISQETDGYFHPENHPEIQNSDIFFCGPRNMRKAVCKELKALKIPKARIHSEEFDFD</sequence>